<protein>
    <submittedName>
        <fullName evidence="2">Pyridoxamine 5'-phosphate oxidase</fullName>
    </submittedName>
</protein>
<dbReference type="SUPFAM" id="SSF50475">
    <property type="entry name" value="FMN-binding split barrel"/>
    <property type="match status" value="1"/>
</dbReference>
<dbReference type="STRING" id="194197.BWD09_08825"/>
<dbReference type="Gene3D" id="2.30.110.10">
    <property type="entry name" value="Electron Transport, Fmn-binding Protein, Chain A"/>
    <property type="match status" value="1"/>
</dbReference>
<accession>A0A1X3D687</accession>
<feature type="domain" description="Pyridoxamine 5'-phosphate oxidase N-terminal" evidence="1">
    <location>
        <begin position="37"/>
        <end position="151"/>
    </location>
</feature>
<dbReference type="GeneID" id="94580281"/>
<organism evidence="2 3">
    <name type="scientific">Neisseria dentiae</name>
    <dbReference type="NCBI Taxonomy" id="194197"/>
    <lineage>
        <taxon>Bacteria</taxon>
        <taxon>Pseudomonadati</taxon>
        <taxon>Pseudomonadota</taxon>
        <taxon>Betaproteobacteria</taxon>
        <taxon>Neisseriales</taxon>
        <taxon>Neisseriaceae</taxon>
        <taxon>Neisseria</taxon>
    </lineage>
</organism>
<dbReference type="PANTHER" id="PTHR42815">
    <property type="entry name" value="FAD-BINDING, PUTATIVE (AFU_ORTHOLOGUE AFUA_6G07600)-RELATED"/>
    <property type="match status" value="1"/>
</dbReference>
<name>A0A1X3D687_9NEIS</name>
<gene>
    <name evidence="2" type="ORF">BWD09_08825</name>
</gene>
<evidence type="ECO:0000313" key="2">
    <source>
        <dbReference type="EMBL" id="OSI15410.1"/>
    </source>
</evidence>
<dbReference type="OrthoDB" id="9796486at2"/>
<dbReference type="EMBL" id="MTBO01000023">
    <property type="protein sequence ID" value="OSI15410.1"/>
    <property type="molecule type" value="Genomic_DNA"/>
</dbReference>
<dbReference type="InterPro" id="IPR011576">
    <property type="entry name" value="Pyridox_Oxase_N"/>
</dbReference>
<evidence type="ECO:0000259" key="1">
    <source>
        <dbReference type="Pfam" id="PF01243"/>
    </source>
</evidence>
<dbReference type="AlphaFoldDB" id="A0A1X3D687"/>
<evidence type="ECO:0000313" key="3">
    <source>
        <dbReference type="Proteomes" id="UP000193118"/>
    </source>
</evidence>
<dbReference type="PANTHER" id="PTHR42815:SF2">
    <property type="entry name" value="FAD-BINDING, PUTATIVE (AFU_ORTHOLOGUE AFUA_6G07600)-RELATED"/>
    <property type="match status" value="1"/>
</dbReference>
<dbReference type="Proteomes" id="UP000193118">
    <property type="component" value="Unassembled WGS sequence"/>
</dbReference>
<comment type="caution">
    <text evidence="2">The sequence shown here is derived from an EMBL/GenBank/DDBJ whole genome shotgun (WGS) entry which is preliminary data.</text>
</comment>
<reference evidence="3" key="1">
    <citation type="submission" date="2017-01" db="EMBL/GenBank/DDBJ databases">
        <authorList>
            <person name="Wolfgang W.J."/>
            <person name="Cole J."/>
            <person name="Wroblewski D."/>
            <person name="Mcginnis J."/>
            <person name="Musser K.A."/>
        </authorList>
    </citation>
    <scope>NUCLEOTIDE SEQUENCE [LARGE SCALE GENOMIC DNA]</scope>
    <source>
        <strain evidence="3">DSM 19151</strain>
    </source>
</reference>
<sequence>MKSPYSHDGEREIRKRFGSRYQFDESDLNSIIQPFITPPMAAFIHRQPFFFIATADEKGHCDASFRAQEYNASGEPLPVCAVVGKTELWFPDYKGNGFYNSLGNILVNPHIGMLFIDFECRRRLRVNGSARILEADEDIRNLWPLAQAAVKVTVEQVYSNCPARIPKMRIVAENED</sequence>
<proteinExistence type="predicted"/>
<dbReference type="InterPro" id="IPR012349">
    <property type="entry name" value="Split_barrel_FMN-bd"/>
</dbReference>
<dbReference type="RefSeq" id="WP_085366315.1">
    <property type="nucleotide sequence ID" value="NZ_CAUJPZ010000022.1"/>
</dbReference>
<keyword evidence="3" id="KW-1185">Reference proteome</keyword>
<dbReference type="Pfam" id="PF01243">
    <property type="entry name" value="PNPOx_N"/>
    <property type="match status" value="1"/>
</dbReference>